<feature type="transmembrane region" description="Helical" evidence="6">
    <location>
        <begin position="57"/>
        <end position="80"/>
    </location>
</feature>
<feature type="transmembrane region" description="Helical" evidence="6">
    <location>
        <begin position="101"/>
        <end position="123"/>
    </location>
</feature>
<keyword evidence="2" id="KW-1003">Cell membrane</keyword>
<dbReference type="Proteomes" id="UP000502415">
    <property type="component" value="Chromosome"/>
</dbReference>
<dbReference type="EMBL" id="CP051685">
    <property type="protein sequence ID" value="QJE01313.1"/>
    <property type="molecule type" value="Genomic_DNA"/>
</dbReference>
<dbReference type="InterPro" id="IPR051791">
    <property type="entry name" value="Pra-immunoreactive"/>
</dbReference>
<dbReference type="InterPro" id="IPR010432">
    <property type="entry name" value="RDD"/>
</dbReference>
<name>A0A7Z2VXK9_9BURK</name>
<evidence type="ECO:0000256" key="5">
    <source>
        <dbReference type="ARBA" id="ARBA00023136"/>
    </source>
</evidence>
<dbReference type="PANTHER" id="PTHR36115">
    <property type="entry name" value="PROLINE-RICH ANTIGEN HOMOLOG-RELATED"/>
    <property type="match status" value="1"/>
</dbReference>
<dbReference type="Pfam" id="PF06271">
    <property type="entry name" value="RDD"/>
    <property type="match status" value="1"/>
</dbReference>
<feature type="transmembrane region" description="Helical" evidence="6">
    <location>
        <begin position="21"/>
        <end position="42"/>
    </location>
</feature>
<evidence type="ECO:0000313" key="8">
    <source>
        <dbReference type="EMBL" id="QJE01313.1"/>
    </source>
</evidence>
<evidence type="ECO:0000256" key="4">
    <source>
        <dbReference type="ARBA" id="ARBA00022989"/>
    </source>
</evidence>
<gene>
    <name evidence="8" type="ORF">HH212_15795</name>
</gene>
<evidence type="ECO:0000256" key="3">
    <source>
        <dbReference type="ARBA" id="ARBA00022692"/>
    </source>
</evidence>
<evidence type="ECO:0000256" key="6">
    <source>
        <dbReference type="SAM" id="Phobius"/>
    </source>
</evidence>
<evidence type="ECO:0000313" key="9">
    <source>
        <dbReference type="Proteomes" id="UP000502415"/>
    </source>
</evidence>
<dbReference type="GO" id="GO:0005886">
    <property type="term" value="C:plasma membrane"/>
    <property type="evidence" value="ECO:0007669"/>
    <property type="project" value="UniProtKB-SubCell"/>
</dbReference>
<proteinExistence type="predicted"/>
<keyword evidence="4 6" id="KW-1133">Transmembrane helix</keyword>
<dbReference type="KEGG" id="mfy:HH212_15795"/>
<comment type="subcellular location">
    <subcellularLocation>
        <location evidence="1">Cell membrane</location>
        <topology evidence="1">Multi-pass membrane protein</topology>
    </subcellularLocation>
</comment>
<dbReference type="AlphaFoldDB" id="A0A7Z2VXK9"/>
<accession>A0A7Z2VXK9</accession>
<keyword evidence="3 6" id="KW-0812">Transmembrane</keyword>
<evidence type="ECO:0000256" key="2">
    <source>
        <dbReference type="ARBA" id="ARBA00022475"/>
    </source>
</evidence>
<reference evidence="8 9" key="1">
    <citation type="submission" date="2020-04" db="EMBL/GenBank/DDBJ databases">
        <title>Genome sequencing of novel species.</title>
        <authorList>
            <person name="Heo J."/>
            <person name="Kim S.-J."/>
            <person name="Kim J.-S."/>
            <person name="Hong S.-B."/>
            <person name="Kwon S.-W."/>
        </authorList>
    </citation>
    <scope>NUCLEOTIDE SEQUENCE [LARGE SCALE GENOMIC DNA]</scope>
    <source>
        <strain evidence="8 9">GN2-R2</strain>
    </source>
</reference>
<keyword evidence="9" id="KW-1185">Reference proteome</keyword>
<organism evidence="8 9">
    <name type="scientific">Massilia forsythiae</name>
    <dbReference type="NCBI Taxonomy" id="2728020"/>
    <lineage>
        <taxon>Bacteria</taxon>
        <taxon>Pseudomonadati</taxon>
        <taxon>Pseudomonadota</taxon>
        <taxon>Betaproteobacteria</taxon>
        <taxon>Burkholderiales</taxon>
        <taxon>Oxalobacteraceae</taxon>
        <taxon>Telluria group</taxon>
        <taxon>Massilia</taxon>
    </lineage>
</organism>
<keyword evidence="5 6" id="KW-0472">Membrane</keyword>
<sequence length="176" mass="19219">MSEPTAPPLPCPSIRRRLVAMVYESFLLAAVEMLAVALWLALTRNHHEPVYQYGLKVFLFLVTGAYFVHAWSGSGHTLAMKTWRMRLLTDGGARVPLRTAVLRYLLAWGWFLPALAVCALFGVTGKAQVGIVVGVGIVAWGATALLDPQRRFLHDRLAGTRLVSLVGRPAVQAVAS</sequence>
<evidence type="ECO:0000256" key="1">
    <source>
        <dbReference type="ARBA" id="ARBA00004651"/>
    </source>
</evidence>
<dbReference type="RefSeq" id="WP_170203340.1">
    <property type="nucleotide sequence ID" value="NZ_CP051685.1"/>
</dbReference>
<dbReference type="PANTHER" id="PTHR36115:SF10">
    <property type="entry name" value="RDD DOMAIN-CONTAINING PROTEIN"/>
    <property type="match status" value="1"/>
</dbReference>
<feature type="domain" description="RDD" evidence="7">
    <location>
        <begin position="12"/>
        <end position="159"/>
    </location>
</feature>
<feature type="transmembrane region" description="Helical" evidence="6">
    <location>
        <begin position="129"/>
        <end position="146"/>
    </location>
</feature>
<protein>
    <submittedName>
        <fullName evidence="8">RDD family protein</fullName>
    </submittedName>
</protein>
<evidence type="ECO:0000259" key="7">
    <source>
        <dbReference type="Pfam" id="PF06271"/>
    </source>
</evidence>